<dbReference type="AlphaFoldDB" id="A0A9X3EF59"/>
<evidence type="ECO:0000259" key="2">
    <source>
        <dbReference type="Pfam" id="PF02579"/>
    </source>
</evidence>
<name>A0A9X3EF59_9GAMM</name>
<evidence type="ECO:0000313" key="4">
    <source>
        <dbReference type="EMBL" id="MCY0965605.1"/>
    </source>
</evidence>
<comment type="caution">
    <text evidence="4">The sequence shown here is derived from an EMBL/GenBank/DDBJ whole genome shotgun (WGS) entry which is preliminary data.</text>
</comment>
<evidence type="ECO:0000256" key="1">
    <source>
        <dbReference type="ARBA" id="ARBA00023231"/>
    </source>
</evidence>
<evidence type="ECO:0000259" key="3">
    <source>
        <dbReference type="Pfam" id="PF16844"/>
    </source>
</evidence>
<evidence type="ECO:0008006" key="6">
    <source>
        <dbReference type="Google" id="ProtNLM"/>
    </source>
</evidence>
<sequence length="240" mass="26198">MAAAAALDESIALRIGLAWRCLPISISLADFVAILIRAVGQPVSAQRLGRLRLKRLREAARGRLDHSSDESLRTVLMWLRGQGQAPQPPLPQPVALAAGDMPGSIRVACASNRADRIDGPFGSCQRYLVYQVSALEYRLVDIRSPESGGDRAERYQQRLELLADCHVLVALTIGGPAAACLVRAGMHPLRLGVPAAAPDFMQELQQVLESGPAPWLLKIMEASARQSWQQQQNRLREVIS</sequence>
<dbReference type="Pfam" id="PF02579">
    <property type="entry name" value="Nitro_FeMo-Co"/>
    <property type="match status" value="1"/>
</dbReference>
<dbReference type="InterPro" id="IPR038127">
    <property type="entry name" value="NafY_N_sf"/>
</dbReference>
<dbReference type="InterPro" id="IPR036105">
    <property type="entry name" value="DiNase_FeMo-co_biosyn_sf"/>
</dbReference>
<gene>
    <name evidence="4" type="ORF">OUO13_10435</name>
</gene>
<organism evidence="4 5">
    <name type="scientific">Parathalassolituus penaei</name>
    <dbReference type="NCBI Taxonomy" id="2997323"/>
    <lineage>
        <taxon>Bacteria</taxon>
        <taxon>Pseudomonadati</taxon>
        <taxon>Pseudomonadota</taxon>
        <taxon>Gammaproteobacteria</taxon>
        <taxon>Oceanospirillales</taxon>
        <taxon>Oceanospirillaceae</taxon>
        <taxon>Parathalassolituus</taxon>
    </lineage>
</organism>
<feature type="domain" description="Dinitrogenase iron-molybdenum cofactor biosynthesis" evidence="2">
    <location>
        <begin position="115"/>
        <end position="195"/>
    </location>
</feature>
<dbReference type="Proteomes" id="UP001150830">
    <property type="component" value="Unassembled WGS sequence"/>
</dbReference>
<protein>
    <recommendedName>
        <fullName evidence="6">Dinitrogenase iron-molybdenum cofactor biosynthesis domain-containing protein</fullName>
    </recommendedName>
</protein>
<dbReference type="Pfam" id="PF16844">
    <property type="entry name" value="DIMCO_N"/>
    <property type="match status" value="1"/>
</dbReference>
<dbReference type="InterPro" id="IPR031763">
    <property type="entry name" value="NafY_N"/>
</dbReference>
<proteinExistence type="predicted"/>
<accession>A0A9X3EF59</accession>
<dbReference type="InterPro" id="IPR003731">
    <property type="entry name" value="Di-Nase_FeMo-co_biosynth"/>
</dbReference>
<keyword evidence="5" id="KW-1185">Reference proteome</keyword>
<dbReference type="SUPFAM" id="SSF53146">
    <property type="entry name" value="Nitrogenase accessory factor-like"/>
    <property type="match status" value="1"/>
</dbReference>
<dbReference type="RefSeq" id="WP_283173819.1">
    <property type="nucleotide sequence ID" value="NZ_JAPNOA010000028.1"/>
</dbReference>
<keyword evidence="1" id="KW-0535">Nitrogen fixation</keyword>
<feature type="domain" description="Dinitrogenase iron-molybdenum cofactor N-terminal" evidence="3">
    <location>
        <begin position="7"/>
        <end position="87"/>
    </location>
</feature>
<dbReference type="Gene3D" id="3.30.420.130">
    <property type="entry name" value="Dinitrogenase iron-molybdenum cofactor biosynthesis domain"/>
    <property type="match status" value="1"/>
</dbReference>
<dbReference type="Gene3D" id="1.10.150.590">
    <property type="entry name" value="Dinitrogenase iron-molybdenum cofactor, N-terminal"/>
    <property type="match status" value="1"/>
</dbReference>
<reference evidence="4" key="1">
    <citation type="submission" date="2022-11" db="EMBL/GenBank/DDBJ databases">
        <title>Parathalassolutuus dongxingensis gen. nov., sp. nov., a novel member of family Oceanospirillaceae isolated from a coastal shrimp pond in Guangxi, China.</title>
        <authorList>
            <person name="Chen H."/>
        </authorList>
    </citation>
    <scope>NUCLEOTIDE SEQUENCE</scope>
    <source>
        <strain evidence="4">G-43</strain>
    </source>
</reference>
<dbReference type="EMBL" id="JAPNOA010000028">
    <property type="protein sequence ID" value="MCY0965605.1"/>
    <property type="molecule type" value="Genomic_DNA"/>
</dbReference>
<evidence type="ECO:0000313" key="5">
    <source>
        <dbReference type="Proteomes" id="UP001150830"/>
    </source>
</evidence>